<evidence type="ECO:0000313" key="1">
    <source>
        <dbReference type="EMBL" id="KAK1866225.1"/>
    </source>
</evidence>
<sequence>MTGAADVYKAVAVTAATAVQLLDAALYTLLPGRVAAVVERHLLPYWHAELRAGGQRCPGLRMPDPRPTLRVNGLGEEGDGTAAATFKDDHLDSAAAEGVLSTEAAPAASSGGVDSGPPPVAGGVRWGLLLPLTSRPRAVNADSGAATDDDEGDVWARLEATAAALVASVPLHRRTATRVYIAVDARDPAFDCASGRARLQVLFGELGGPTGVVDMLPPLPPAYNGALCWIWAALARRAARDGADLLVLLGDDVTLDAADSDDANHIGGSFVDRRWCWQQDVEDEFRDIATSRRLPYGFGVVALRDASFPVFPTFPVVHRLHLSVFRGHLFPQALRNQHGDPYLYELYRRWGAARFTSTAGVVNAIGGAACSRYVKAGRVAWRGSLLSDGIATLAAWLAASSPVGTPPPPQIPCVDVVVPTYRCQVESLRRLSALSCTTQASSIHTILVVDNPASPALAEVMTLCSYAINRTVRVHVMEANVGASGARNAGLGQAFGDWAVLLDDDVVPEAGLLDAYIGAIQRQPAATAFVGVTRLPPPVTLIQRSMAACRICFFYGIAEVTAKPPWGVTANLCVPARTNNRVWFSERYPRTGGGEDVDFCLRLQAVRGGSLVAVPGAVVVHPWWSRPLAQVAGWAHGDVRCLEALPRATFRAAPNWVEGALASLLAAAIVPGIPLARAVHAAVTGLVAAVLFGGLSLGATASAATTAALLVVTWTVASVTSVRGVPVRALQSAARAADVAVAHPRGAPPRAPPSAGLRMDLLSLTRGARPFVVLAHQRTGSNHLCSLLDSLTGGLPVPIAMHYEVLNERTAFFRAGRAVRDAAVLRARNADPEAFVGAVWADCGLPDGAGTAAAVGFKLFPEHMGASEATREVTERILADPRVVKVVLRRENRLDVAVSMLRAAITGTYLQRPTGHLRVAVSAADLHSFFVAYDAYYAYLRGALVGQPVVELTYAELVGDPVATCRRVVTALVGPARVAALDAAGEEWAPRSATRRQGDPCQPRGTVVAGLAGLRAAFVATPWVADFDDPPPAAAVPRAPRGGVPVDAGSGG</sequence>
<organism evidence="1 2">
    <name type="scientific">Pyropia yezoensis</name>
    <name type="common">Susabi-nori</name>
    <name type="synonym">Porphyra yezoensis</name>
    <dbReference type="NCBI Taxonomy" id="2788"/>
    <lineage>
        <taxon>Eukaryota</taxon>
        <taxon>Rhodophyta</taxon>
        <taxon>Bangiophyceae</taxon>
        <taxon>Bangiales</taxon>
        <taxon>Bangiaceae</taxon>
        <taxon>Pyropia</taxon>
    </lineage>
</organism>
<name>A0ACC3C8B8_PYRYE</name>
<proteinExistence type="predicted"/>
<evidence type="ECO:0000313" key="2">
    <source>
        <dbReference type="Proteomes" id="UP000798662"/>
    </source>
</evidence>
<protein>
    <submittedName>
        <fullName evidence="1">Uncharacterized protein</fullName>
    </submittedName>
</protein>
<keyword evidence="2" id="KW-1185">Reference proteome</keyword>
<comment type="caution">
    <text evidence="1">The sequence shown here is derived from an EMBL/GenBank/DDBJ whole genome shotgun (WGS) entry which is preliminary data.</text>
</comment>
<dbReference type="EMBL" id="CM020619">
    <property type="protein sequence ID" value="KAK1866225.1"/>
    <property type="molecule type" value="Genomic_DNA"/>
</dbReference>
<dbReference type="Proteomes" id="UP000798662">
    <property type="component" value="Chromosome 2"/>
</dbReference>
<reference evidence="1" key="1">
    <citation type="submission" date="2019-11" db="EMBL/GenBank/DDBJ databases">
        <title>Nori genome reveals adaptations in red seaweeds to the harsh intertidal environment.</title>
        <authorList>
            <person name="Wang D."/>
            <person name="Mao Y."/>
        </authorList>
    </citation>
    <scope>NUCLEOTIDE SEQUENCE</scope>
    <source>
        <tissue evidence="1">Gametophyte</tissue>
    </source>
</reference>
<accession>A0ACC3C8B8</accession>
<gene>
    <name evidence="1" type="ORF">I4F81_008745</name>
</gene>